<gene>
    <name evidence="1" type="ORF">EV182_007519</name>
</gene>
<keyword evidence="2" id="KW-1185">Reference proteome</keyword>
<name>A0ACC1HKB9_9FUNG</name>
<sequence length="226" mass="23701">MQSSSLISNSSDHGLYKISVDDTPISPLVSGGFKMRASVDHGEGLRGARKIINTIRYRAKRANSNSGALALERQSLDNGSKPSAMRVLRVRKGSEIDCIEDLPISAPPDAASASYLPSPSIGQLVSPGLRSKDGFGGPYTSPLPVEGEPARTLEQNSRVQAHRNLLPTFACPPAAASLGERRAANVSDLQDIKAHGVRFEGDVTGVGQQPASSRGSSGASTSQPLD</sequence>
<evidence type="ECO:0000313" key="1">
    <source>
        <dbReference type="EMBL" id="KAJ1676776.1"/>
    </source>
</evidence>
<feature type="non-terminal residue" evidence="1">
    <location>
        <position position="226"/>
    </location>
</feature>
<organism evidence="1 2">
    <name type="scientific">Spiromyces aspiralis</name>
    <dbReference type="NCBI Taxonomy" id="68401"/>
    <lineage>
        <taxon>Eukaryota</taxon>
        <taxon>Fungi</taxon>
        <taxon>Fungi incertae sedis</taxon>
        <taxon>Zoopagomycota</taxon>
        <taxon>Kickxellomycotina</taxon>
        <taxon>Kickxellomycetes</taxon>
        <taxon>Kickxellales</taxon>
        <taxon>Kickxellaceae</taxon>
        <taxon>Spiromyces</taxon>
    </lineage>
</organism>
<proteinExistence type="predicted"/>
<evidence type="ECO:0000313" key="2">
    <source>
        <dbReference type="Proteomes" id="UP001145114"/>
    </source>
</evidence>
<protein>
    <submittedName>
        <fullName evidence="1">Uncharacterized protein</fullName>
    </submittedName>
</protein>
<comment type="caution">
    <text evidence="1">The sequence shown here is derived from an EMBL/GenBank/DDBJ whole genome shotgun (WGS) entry which is preliminary data.</text>
</comment>
<reference evidence="1" key="1">
    <citation type="submission" date="2022-06" db="EMBL/GenBank/DDBJ databases">
        <title>Phylogenomic reconstructions and comparative analyses of Kickxellomycotina fungi.</title>
        <authorList>
            <person name="Reynolds N.K."/>
            <person name="Stajich J.E."/>
            <person name="Barry K."/>
            <person name="Grigoriev I.V."/>
            <person name="Crous P."/>
            <person name="Smith M.E."/>
        </authorList>
    </citation>
    <scope>NUCLEOTIDE SEQUENCE</scope>
    <source>
        <strain evidence="1">RSA 2271</strain>
    </source>
</reference>
<dbReference type="EMBL" id="JAMZIH010003513">
    <property type="protein sequence ID" value="KAJ1676776.1"/>
    <property type="molecule type" value="Genomic_DNA"/>
</dbReference>
<accession>A0ACC1HKB9</accession>
<dbReference type="Proteomes" id="UP001145114">
    <property type="component" value="Unassembled WGS sequence"/>
</dbReference>